<keyword evidence="4" id="KW-1185">Reference proteome</keyword>
<dbReference type="EMBL" id="KZ819321">
    <property type="protein sequence ID" value="PWN23902.1"/>
    <property type="molecule type" value="Genomic_DNA"/>
</dbReference>
<feature type="compositionally biased region" description="Polar residues" evidence="1">
    <location>
        <begin position="18"/>
        <end position="39"/>
    </location>
</feature>
<dbReference type="PANTHER" id="PTHR31987:SF11">
    <property type="entry name" value="DUF2433 DOMAIN-CONTAINING PROTEIN"/>
    <property type="match status" value="1"/>
</dbReference>
<dbReference type="Proteomes" id="UP000245942">
    <property type="component" value="Unassembled WGS sequence"/>
</dbReference>
<dbReference type="InterPro" id="IPR052743">
    <property type="entry name" value="Glutaminase_GtaA"/>
</dbReference>
<gene>
    <name evidence="3" type="ORF">BCV69DRAFT_244399</name>
</gene>
<protein>
    <recommendedName>
        <fullName evidence="2">DUF2433 domain-containing protein</fullName>
    </recommendedName>
</protein>
<feature type="compositionally biased region" description="Polar residues" evidence="1">
    <location>
        <begin position="64"/>
        <end position="74"/>
    </location>
</feature>
<feature type="non-terminal residue" evidence="3">
    <location>
        <position position="478"/>
    </location>
</feature>
<dbReference type="PANTHER" id="PTHR31987">
    <property type="entry name" value="GLUTAMINASE A-RELATED"/>
    <property type="match status" value="1"/>
</dbReference>
<organism evidence="3 4">
    <name type="scientific">Pseudomicrostroma glucosiphilum</name>
    <dbReference type="NCBI Taxonomy" id="1684307"/>
    <lineage>
        <taxon>Eukaryota</taxon>
        <taxon>Fungi</taxon>
        <taxon>Dikarya</taxon>
        <taxon>Basidiomycota</taxon>
        <taxon>Ustilaginomycotina</taxon>
        <taxon>Exobasidiomycetes</taxon>
        <taxon>Microstromatales</taxon>
        <taxon>Microstromatales incertae sedis</taxon>
        <taxon>Pseudomicrostroma</taxon>
    </lineage>
</organism>
<accession>A0A316UF80</accession>
<evidence type="ECO:0000259" key="2">
    <source>
        <dbReference type="Pfam" id="PF10360"/>
    </source>
</evidence>
<feature type="region of interest" description="Disordered" evidence="1">
    <location>
        <begin position="1"/>
        <end position="76"/>
    </location>
</feature>
<dbReference type="Pfam" id="PF10360">
    <property type="entry name" value="DUF2433"/>
    <property type="match status" value="1"/>
</dbReference>
<dbReference type="RefSeq" id="XP_025351062.1">
    <property type="nucleotide sequence ID" value="XM_025490107.1"/>
</dbReference>
<feature type="domain" description="DUF2433" evidence="2">
    <location>
        <begin position="334"/>
        <end position="449"/>
    </location>
</feature>
<dbReference type="OrthoDB" id="3918848at2759"/>
<dbReference type="AlphaFoldDB" id="A0A316UF80"/>
<reference evidence="3 4" key="1">
    <citation type="journal article" date="2018" name="Mol. Biol. Evol.">
        <title>Broad Genomic Sampling Reveals a Smut Pathogenic Ancestry of the Fungal Clade Ustilaginomycotina.</title>
        <authorList>
            <person name="Kijpornyongpan T."/>
            <person name="Mondo S.J."/>
            <person name="Barry K."/>
            <person name="Sandor L."/>
            <person name="Lee J."/>
            <person name="Lipzen A."/>
            <person name="Pangilinan J."/>
            <person name="LaButti K."/>
            <person name="Hainaut M."/>
            <person name="Henrissat B."/>
            <person name="Grigoriev I.V."/>
            <person name="Spatafora J.W."/>
            <person name="Aime M.C."/>
        </authorList>
    </citation>
    <scope>NUCLEOTIDE SEQUENCE [LARGE SCALE GENOMIC DNA]</scope>
    <source>
        <strain evidence="3 4">MCA 4718</strain>
    </source>
</reference>
<dbReference type="SUPFAM" id="SSF56300">
    <property type="entry name" value="Metallo-dependent phosphatases"/>
    <property type="match status" value="1"/>
</dbReference>
<dbReference type="InterPro" id="IPR029052">
    <property type="entry name" value="Metallo-depent_PP-like"/>
</dbReference>
<evidence type="ECO:0000313" key="4">
    <source>
        <dbReference type="Proteomes" id="UP000245942"/>
    </source>
</evidence>
<evidence type="ECO:0000313" key="3">
    <source>
        <dbReference type="EMBL" id="PWN23902.1"/>
    </source>
</evidence>
<dbReference type="STRING" id="1684307.A0A316UF80"/>
<evidence type="ECO:0000256" key="1">
    <source>
        <dbReference type="SAM" id="MobiDB-lite"/>
    </source>
</evidence>
<dbReference type="GeneID" id="37011841"/>
<dbReference type="InterPro" id="IPR018829">
    <property type="entry name" value="DUF2433"/>
</dbReference>
<proteinExistence type="predicted"/>
<sequence length="478" mass="50775">MCAFQSRRPHSNAPPANFGSNASGYKGNTSSSPATVPRTQQQQQQQQSASVIGGGGAVQRSGGAPSQTGATSDSPLVIEGGGGRILCVADVRGNLKTLNDLAVKYRAQAIIHTGDFGFYSSDSLDRISDKTLRHLVQYSGLISNDQRNKLLAADQPRGAPLGGTNYPTTNLRSQISNSSIPLLSEFPLLLDGRLQLNVPVFTVWGACEDVAVLERIRAGSYQIPNLQVLDEATTRSIHVGDIRLRLFGLGGAVVLHKLFDNGDGAATIAGGQGLMWTTMLQIGELVDTAQKTFDPSETRVLISHVSPGREGLLAQLAVALKADFTISAGLHFRYGISYNEFGVQHDSQNYRNKMVSAKTAFGEVWDGVKVQVEEAVDPQQRILLDHALAVTNRVPSLSTATGAVSEEYAWKNTWNWNLPDAAHGSLVFDIAGGRLGAETYSSGFNFAFRQASGSIAGGTAAVATQPAAHSAAVKSQPT</sequence>
<name>A0A316UF80_9BASI</name>